<name>A0ABY1QJJ2_9BACT</name>
<feature type="transmembrane region" description="Helical" evidence="2">
    <location>
        <begin position="57"/>
        <end position="78"/>
    </location>
</feature>
<dbReference type="RefSeq" id="WP_283434738.1">
    <property type="nucleotide sequence ID" value="NZ_FXUG01000016.1"/>
</dbReference>
<dbReference type="EMBL" id="FXUG01000016">
    <property type="protein sequence ID" value="SMP73314.1"/>
    <property type="molecule type" value="Genomic_DNA"/>
</dbReference>
<sequence>MRTRTVWIVHLISLANIVLGMMFDLRFESLVGSGWSALLSPLDSVDRVVGLNGFARLFALSAAVLVASASFVWLFFHAFGTARRTRLRSIASMLAITTVVAIWCSVASNHNSIAWQGKRVRLASEVEKLESIAAPLRRDWPDRDGELENGSPFMAYPFGKPTTLILLDAPRIASGRLCIRAVELSELGAIKLQLSGPRYDDWAEWHPPGSQPESFVGGLHDRHDIESAASIGQGWFLVRYHSPKQVPSGDLVRIESRGQAGRDFGTTSPIETSPRFQNSKLSECQTPAKG</sequence>
<evidence type="ECO:0000313" key="4">
    <source>
        <dbReference type="Proteomes" id="UP001158067"/>
    </source>
</evidence>
<feature type="transmembrane region" description="Helical" evidence="2">
    <location>
        <begin position="90"/>
        <end position="108"/>
    </location>
</feature>
<feature type="transmembrane region" description="Helical" evidence="2">
    <location>
        <begin position="7"/>
        <end position="25"/>
    </location>
</feature>
<keyword evidence="2" id="KW-1133">Transmembrane helix</keyword>
<evidence type="ECO:0000256" key="1">
    <source>
        <dbReference type="SAM" id="MobiDB-lite"/>
    </source>
</evidence>
<keyword evidence="2" id="KW-0812">Transmembrane</keyword>
<keyword evidence="4" id="KW-1185">Reference proteome</keyword>
<accession>A0ABY1QJJ2</accession>
<evidence type="ECO:0000256" key="2">
    <source>
        <dbReference type="SAM" id="Phobius"/>
    </source>
</evidence>
<protein>
    <submittedName>
        <fullName evidence="3">Uncharacterized protein</fullName>
    </submittedName>
</protein>
<dbReference type="Proteomes" id="UP001158067">
    <property type="component" value="Unassembled WGS sequence"/>
</dbReference>
<evidence type="ECO:0000313" key="3">
    <source>
        <dbReference type="EMBL" id="SMP73314.1"/>
    </source>
</evidence>
<feature type="compositionally biased region" description="Polar residues" evidence="1">
    <location>
        <begin position="265"/>
        <end position="290"/>
    </location>
</feature>
<proteinExistence type="predicted"/>
<comment type="caution">
    <text evidence="3">The sequence shown here is derived from an EMBL/GenBank/DDBJ whole genome shotgun (WGS) entry which is preliminary data.</text>
</comment>
<feature type="region of interest" description="Disordered" evidence="1">
    <location>
        <begin position="257"/>
        <end position="290"/>
    </location>
</feature>
<organism evidence="3 4">
    <name type="scientific">Neorhodopirellula lusitana</name>
    <dbReference type="NCBI Taxonomy" id="445327"/>
    <lineage>
        <taxon>Bacteria</taxon>
        <taxon>Pseudomonadati</taxon>
        <taxon>Planctomycetota</taxon>
        <taxon>Planctomycetia</taxon>
        <taxon>Pirellulales</taxon>
        <taxon>Pirellulaceae</taxon>
        <taxon>Neorhodopirellula</taxon>
    </lineage>
</organism>
<gene>
    <name evidence="3" type="ORF">SAMN06265222_11691</name>
</gene>
<keyword evidence="2" id="KW-0472">Membrane</keyword>
<reference evidence="3 4" key="1">
    <citation type="submission" date="2017-05" db="EMBL/GenBank/DDBJ databases">
        <authorList>
            <person name="Varghese N."/>
            <person name="Submissions S."/>
        </authorList>
    </citation>
    <scope>NUCLEOTIDE SEQUENCE [LARGE SCALE GENOMIC DNA]</scope>
    <source>
        <strain evidence="3 4">DSM 25457</strain>
    </source>
</reference>